<keyword evidence="4" id="KW-1133">Transmembrane helix</keyword>
<comment type="caution">
    <text evidence="7">The sequence shown here is derived from an EMBL/GenBank/DDBJ whole genome shotgun (WGS) entry which is preliminary data.</text>
</comment>
<dbReference type="InterPro" id="IPR039448">
    <property type="entry name" value="Beta_helix"/>
</dbReference>
<sequence length="471" mass="51957">MQKKHFLISIVSIVVFSVLLFITLLIFHQKVLIVGDGFQYSSIQDAVDAAGSGDIILVTSSLSPYEEAVYITDKVGIKIIGIGKPILDGSTLDPGSNGITISNSSKINIQGLIIQQYPEDFFSGGKGILVEDSSSNNIFVKNKLIQNELEGILNFGGNSIFLGNELVQNGIEGIDSHGGNNIFIKNEFVKNGFADGSFTVDAFDVHDDHNILIRNKLIKNADDAIDIDDDFNIIIGNIAIENGESGIIFDDGSKNNIVIRNRWENNVEDGILLDDRTANNILISNKIIGNQRDGIRVGDRTRDNIIKNNIIMENGRGIFIRNDDFTLDQGNKIFKNRIVQNEGDGIFFEGATGNFVKNNKIFENNRGIFLRPQSDLETTFSQRNMITGNKVKKNKDDGINIEESFANTIQKNKIIGNGDNGIFLDINSTNNRVFFNRVFNHIVTDIHDEADNLYNGNSCGTSIGANVDCPN</sequence>
<dbReference type="SUPFAM" id="SSF51126">
    <property type="entry name" value="Pectin lyase-like"/>
    <property type="match status" value="1"/>
</dbReference>
<dbReference type="Gene3D" id="2.160.20.10">
    <property type="entry name" value="Single-stranded right-handed beta-helix, Pectin lyase-like"/>
    <property type="match status" value="3"/>
</dbReference>
<dbReference type="InterPro" id="IPR007742">
    <property type="entry name" value="NosD_dom"/>
</dbReference>
<evidence type="ECO:0000256" key="2">
    <source>
        <dbReference type="ARBA" id="ARBA00022737"/>
    </source>
</evidence>
<keyword evidence="2" id="KW-0677">Repeat</keyword>
<keyword evidence="4" id="KW-0472">Membrane</keyword>
<dbReference type="SMART" id="SM00710">
    <property type="entry name" value="PbH1"/>
    <property type="match status" value="10"/>
</dbReference>
<reference evidence="7 8" key="1">
    <citation type="journal article" date="1979" name="Int. J. Syst. Evol. Microbiol.">
        <title>Bacillus globisporus subsp. marinus subsp. nov.</title>
        <authorList>
            <person name="Liu H."/>
        </authorList>
    </citation>
    <scope>NUCLEOTIDE SEQUENCE [LARGE SCALE GENOMIC DNA]</scope>
    <source>
        <strain evidence="7 8">DSM 1297</strain>
    </source>
</reference>
<dbReference type="Pfam" id="PF05048">
    <property type="entry name" value="NosD"/>
    <property type="match status" value="1"/>
</dbReference>
<dbReference type="RefSeq" id="WP_367778445.1">
    <property type="nucleotide sequence ID" value="NZ_JBFMIA010000002.1"/>
</dbReference>
<dbReference type="InterPro" id="IPR022441">
    <property type="entry name" value="Para_beta_helix_rpt-2"/>
</dbReference>
<feature type="domain" description="Periplasmic copper-binding protein NosD beta helix" evidence="5">
    <location>
        <begin position="209"/>
        <end position="365"/>
    </location>
</feature>
<keyword evidence="8" id="KW-1185">Reference proteome</keyword>
<feature type="domain" description="Right handed beta helix" evidence="6">
    <location>
        <begin position="74"/>
        <end position="192"/>
    </location>
</feature>
<gene>
    <name evidence="7" type="ORF">AB1471_04690</name>
</gene>
<dbReference type="Pfam" id="PF13229">
    <property type="entry name" value="Beta_helix"/>
    <property type="match status" value="1"/>
</dbReference>
<evidence type="ECO:0000259" key="5">
    <source>
        <dbReference type="Pfam" id="PF05048"/>
    </source>
</evidence>
<dbReference type="EMBL" id="JBFMIA010000002">
    <property type="protein sequence ID" value="MEW9501101.1"/>
    <property type="molecule type" value="Genomic_DNA"/>
</dbReference>
<evidence type="ECO:0000256" key="3">
    <source>
        <dbReference type="ARBA" id="ARBA00022786"/>
    </source>
</evidence>
<evidence type="ECO:0000313" key="8">
    <source>
        <dbReference type="Proteomes" id="UP001556040"/>
    </source>
</evidence>
<keyword evidence="4" id="KW-0812">Transmembrane</keyword>
<dbReference type="PANTHER" id="PTHR22990:SF15">
    <property type="entry name" value="F-BOX ONLY PROTEIN 10"/>
    <property type="match status" value="1"/>
</dbReference>
<keyword evidence="3" id="KW-0833">Ubl conjugation pathway</keyword>
<dbReference type="Proteomes" id="UP001556040">
    <property type="component" value="Unassembled WGS sequence"/>
</dbReference>
<feature type="transmembrane region" description="Helical" evidence="4">
    <location>
        <begin position="6"/>
        <end position="27"/>
    </location>
</feature>
<evidence type="ECO:0000256" key="4">
    <source>
        <dbReference type="SAM" id="Phobius"/>
    </source>
</evidence>
<dbReference type="InterPro" id="IPR006626">
    <property type="entry name" value="PbH1"/>
</dbReference>
<dbReference type="InterPro" id="IPR051550">
    <property type="entry name" value="SCF-Subunits/Alg-Epimerases"/>
</dbReference>
<dbReference type="InterPro" id="IPR011050">
    <property type="entry name" value="Pectin_lyase_fold/virulence"/>
</dbReference>
<evidence type="ECO:0000313" key="7">
    <source>
        <dbReference type="EMBL" id="MEW9501101.1"/>
    </source>
</evidence>
<organism evidence="7 8">
    <name type="scientific">Jeotgalibacillus marinus</name>
    <dbReference type="NCBI Taxonomy" id="86667"/>
    <lineage>
        <taxon>Bacteria</taxon>
        <taxon>Bacillati</taxon>
        <taxon>Bacillota</taxon>
        <taxon>Bacilli</taxon>
        <taxon>Bacillales</taxon>
        <taxon>Caryophanaceae</taxon>
        <taxon>Jeotgalibacillus</taxon>
    </lineage>
</organism>
<comment type="pathway">
    <text evidence="1">Protein modification; protein ubiquitination.</text>
</comment>
<evidence type="ECO:0000259" key="6">
    <source>
        <dbReference type="Pfam" id="PF13229"/>
    </source>
</evidence>
<proteinExistence type="predicted"/>
<accession>A0ABV3Q1I9</accession>
<dbReference type="NCBIfam" id="TIGR03804">
    <property type="entry name" value="para_beta_helix"/>
    <property type="match status" value="2"/>
</dbReference>
<dbReference type="PANTHER" id="PTHR22990">
    <property type="entry name" value="F-BOX ONLY PROTEIN"/>
    <property type="match status" value="1"/>
</dbReference>
<dbReference type="InterPro" id="IPR012334">
    <property type="entry name" value="Pectin_lyas_fold"/>
</dbReference>
<protein>
    <submittedName>
        <fullName evidence="7">Right-handed parallel beta-helix repeat-containing protein</fullName>
    </submittedName>
</protein>
<name>A0ABV3Q1I9_9BACL</name>
<evidence type="ECO:0000256" key="1">
    <source>
        <dbReference type="ARBA" id="ARBA00004906"/>
    </source>
</evidence>